<organism evidence="1 2">
    <name type="scientific">Arctium lappa</name>
    <name type="common">Greater burdock</name>
    <name type="synonym">Lappa major</name>
    <dbReference type="NCBI Taxonomy" id="4217"/>
    <lineage>
        <taxon>Eukaryota</taxon>
        <taxon>Viridiplantae</taxon>
        <taxon>Streptophyta</taxon>
        <taxon>Embryophyta</taxon>
        <taxon>Tracheophyta</taxon>
        <taxon>Spermatophyta</taxon>
        <taxon>Magnoliopsida</taxon>
        <taxon>eudicotyledons</taxon>
        <taxon>Gunneridae</taxon>
        <taxon>Pentapetalae</taxon>
        <taxon>asterids</taxon>
        <taxon>campanulids</taxon>
        <taxon>Asterales</taxon>
        <taxon>Asteraceae</taxon>
        <taxon>Carduoideae</taxon>
        <taxon>Cardueae</taxon>
        <taxon>Arctiinae</taxon>
        <taxon>Arctium</taxon>
    </lineage>
</organism>
<accession>A0ACB9CM30</accession>
<dbReference type="Proteomes" id="UP001055879">
    <property type="component" value="Linkage Group LG04"/>
</dbReference>
<reference evidence="1 2" key="2">
    <citation type="journal article" date="2022" name="Mol. Ecol. Resour.">
        <title>The genomes of chicory, endive, great burdock and yacon provide insights into Asteraceae paleo-polyploidization history and plant inulin production.</title>
        <authorList>
            <person name="Fan W."/>
            <person name="Wang S."/>
            <person name="Wang H."/>
            <person name="Wang A."/>
            <person name="Jiang F."/>
            <person name="Liu H."/>
            <person name="Zhao H."/>
            <person name="Xu D."/>
            <person name="Zhang Y."/>
        </authorList>
    </citation>
    <scope>NUCLEOTIDE SEQUENCE [LARGE SCALE GENOMIC DNA]</scope>
    <source>
        <strain evidence="2">cv. Niubang</strain>
    </source>
</reference>
<reference evidence="2" key="1">
    <citation type="journal article" date="2022" name="Mol. Ecol. Resour.">
        <title>The genomes of chicory, endive, great burdock and yacon provide insights into Asteraceae palaeo-polyploidization history and plant inulin production.</title>
        <authorList>
            <person name="Fan W."/>
            <person name="Wang S."/>
            <person name="Wang H."/>
            <person name="Wang A."/>
            <person name="Jiang F."/>
            <person name="Liu H."/>
            <person name="Zhao H."/>
            <person name="Xu D."/>
            <person name="Zhang Y."/>
        </authorList>
    </citation>
    <scope>NUCLEOTIDE SEQUENCE [LARGE SCALE GENOMIC DNA]</scope>
    <source>
        <strain evidence="2">cv. Niubang</strain>
    </source>
</reference>
<evidence type="ECO:0000313" key="2">
    <source>
        <dbReference type="Proteomes" id="UP001055879"/>
    </source>
</evidence>
<dbReference type="EMBL" id="CM042050">
    <property type="protein sequence ID" value="KAI3735319.1"/>
    <property type="molecule type" value="Genomic_DNA"/>
</dbReference>
<comment type="caution">
    <text evidence="1">The sequence shown here is derived from an EMBL/GenBank/DDBJ whole genome shotgun (WGS) entry which is preliminary data.</text>
</comment>
<name>A0ACB9CM30_ARCLA</name>
<sequence>MVLDDESYTPVDFLTSATVRTTTIETTTVAQAEETNSEVPVVEVSPFKRKTKSRAKSPFPPKIHPLMTLRSTLRLPLRDEILDLNVAFEQFAEEESPKVGHTKKKSRGVEKSKRSSGKGTSRKKRRIGIRGMRLHAATFLQHGKKPKRTKPRTPSRPEFITKPEAELGGLSSQAVVDMFDRLREIWRHFRANQLKPDANVWVNFLRHSIAPTTHQTYVSMDRMLLLYCLMQGKSINFGQIILKSLMGSVGAARGGMYFAGMLTKMLVQKGVPQYNNDQIVKEAKGKWKIDLKLVSRLRESRQGGAQAYAPTMLQDLMAQNNQLLEGLQTQKNEFMDKIDNLKTDLAEKLKAEGEKNMEEME</sequence>
<protein>
    <submittedName>
        <fullName evidence="1">Uncharacterized protein</fullName>
    </submittedName>
</protein>
<proteinExistence type="predicted"/>
<evidence type="ECO:0000313" key="1">
    <source>
        <dbReference type="EMBL" id="KAI3735319.1"/>
    </source>
</evidence>
<gene>
    <name evidence="1" type="ORF">L6452_14814</name>
</gene>
<keyword evidence="2" id="KW-1185">Reference proteome</keyword>